<dbReference type="OrthoDB" id="8181742at2759"/>
<dbReference type="InterPro" id="IPR052329">
    <property type="entry name" value="CIMIP2C"/>
</dbReference>
<organism evidence="1 2">
    <name type="scientific">Fregata magnificens</name>
    <name type="common">Magnificent frigatebird</name>
    <dbReference type="NCBI Taxonomy" id="37042"/>
    <lineage>
        <taxon>Eukaryota</taxon>
        <taxon>Metazoa</taxon>
        <taxon>Chordata</taxon>
        <taxon>Craniata</taxon>
        <taxon>Vertebrata</taxon>
        <taxon>Euteleostomi</taxon>
        <taxon>Archelosauria</taxon>
        <taxon>Archosauria</taxon>
        <taxon>Dinosauria</taxon>
        <taxon>Saurischia</taxon>
        <taxon>Theropoda</taxon>
        <taxon>Coelurosauria</taxon>
        <taxon>Aves</taxon>
        <taxon>Neognathae</taxon>
        <taxon>Neoaves</taxon>
        <taxon>Aequornithes</taxon>
        <taxon>Suliformes</taxon>
        <taxon>Fregatidae</taxon>
        <taxon>Fregata</taxon>
    </lineage>
</organism>
<comment type="caution">
    <text evidence="1">The sequence shown here is derived from an EMBL/GenBank/DDBJ whole genome shotgun (WGS) entry which is preliminary data.</text>
</comment>
<dbReference type="EMBL" id="WAAD01014082">
    <property type="protein sequence ID" value="NWH46810.1"/>
    <property type="molecule type" value="Genomic_DNA"/>
</dbReference>
<protein>
    <submittedName>
        <fullName evidence="1">CB070 protein</fullName>
    </submittedName>
</protein>
<name>A0A850VX12_FREMA</name>
<evidence type="ECO:0000313" key="2">
    <source>
        <dbReference type="Proteomes" id="UP000632118"/>
    </source>
</evidence>
<dbReference type="AlphaFoldDB" id="A0A850VX12"/>
<dbReference type="PANTHER" id="PTHR34924">
    <property type="entry name" value="UPF0573 PROTEIN C2ORF70"/>
    <property type="match status" value="1"/>
</dbReference>
<evidence type="ECO:0000313" key="1">
    <source>
        <dbReference type="EMBL" id="NWH46810.1"/>
    </source>
</evidence>
<keyword evidence="2" id="KW-1185">Reference proteome</keyword>
<sequence length="90" mass="10673">KCLDVCLYLQLTQQHREFYWDKSGMLYLLAYFVLPSKEKERDPHPLDLRVPIPPLSVKTCWHLLQVSLVNLQNYQTFPLGKRVTSRGREI</sequence>
<accession>A0A850VX12</accession>
<feature type="non-terminal residue" evidence="1">
    <location>
        <position position="90"/>
    </location>
</feature>
<proteinExistence type="predicted"/>
<dbReference type="Proteomes" id="UP000632118">
    <property type="component" value="Unassembled WGS sequence"/>
</dbReference>
<reference evidence="1" key="1">
    <citation type="submission" date="2019-09" db="EMBL/GenBank/DDBJ databases">
        <title>Bird 10,000 Genomes (B10K) Project - Family phase.</title>
        <authorList>
            <person name="Zhang G."/>
        </authorList>
    </citation>
    <scope>NUCLEOTIDE SEQUENCE</scope>
    <source>
        <strain evidence="1">B10K-DU-002-48</strain>
        <tissue evidence="1">Muscle</tissue>
    </source>
</reference>
<feature type="non-terminal residue" evidence="1">
    <location>
        <position position="1"/>
    </location>
</feature>
<dbReference type="PANTHER" id="PTHR34924:SF1">
    <property type="entry name" value="PROTEIN FAM166C"/>
    <property type="match status" value="1"/>
</dbReference>
<gene>
    <name evidence="1" type="primary">Cb070</name>
    <name evidence="1" type="ORF">FREMAG_R03571</name>
</gene>